<dbReference type="SUPFAM" id="SSF52540">
    <property type="entry name" value="P-loop containing nucleoside triphosphate hydrolases"/>
    <property type="match status" value="1"/>
</dbReference>
<dbReference type="Gene3D" id="3.40.50.300">
    <property type="entry name" value="P-loop containing nucleotide triphosphate hydrolases"/>
    <property type="match status" value="1"/>
</dbReference>
<dbReference type="AlphaFoldDB" id="A0A8J1TDK4"/>
<name>A0A8J1TDK4_OWEFU</name>
<gene>
    <name evidence="1" type="ORF">OFUS_LOCUS22643</name>
</gene>
<sequence>MSDDAASVEPDGNLEIIYQQDHYDNGTLIQHKYKAAQLVTSTHARKSYGLQGDCQTSDGAPATVNKTFDETKSVEQWQQSDAEEKRIEFMDTLQKKGSMKIQMIGLPGVGKTSFLNTLAAAICGHFDESFEVTKVEEFDLHIIFNAGNNPSVKRLIKEKPFSSGLTGQEGGMYSKRRFKKVIRSLIFGPVKDGENIIGPDGLLSMETMEIRKTFSSAESEEETQPDVVFRIISADSPLPDAMLNDVRQTLRYKQNVRVCGVITKIDTVTDCDVYRLKKEKFIDILNLKREEHTLLELKNYVGVRPGERRPSIDMNVLNILLRLLKELPDKETMKGLDQLDQEFEGDVTDILGYSEEWIDSLCYLAKVFVSSIAIGAGILLYVMCRIGMF</sequence>
<comment type="caution">
    <text evidence="1">The sequence shown here is derived from an EMBL/GenBank/DDBJ whole genome shotgun (WGS) entry which is preliminary data.</text>
</comment>
<proteinExistence type="predicted"/>
<accession>A0A8J1TDK4</accession>
<evidence type="ECO:0000313" key="2">
    <source>
        <dbReference type="Proteomes" id="UP000749559"/>
    </source>
</evidence>
<evidence type="ECO:0000313" key="1">
    <source>
        <dbReference type="EMBL" id="CAH1798500.1"/>
    </source>
</evidence>
<organism evidence="1 2">
    <name type="scientific">Owenia fusiformis</name>
    <name type="common">Polychaete worm</name>
    <dbReference type="NCBI Taxonomy" id="6347"/>
    <lineage>
        <taxon>Eukaryota</taxon>
        <taxon>Metazoa</taxon>
        <taxon>Spiralia</taxon>
        <taxon>Lophotrochozoa</taxon>
        <taxon>Annelida</taxon>
        <taxon>Polychaeta</taxon>
        <taxon>Sedentaria</taxon>
        <taxon>Canalipalpata</taxon>
        <taxon>Sabellida</taxon>
        <taxon>Oweniida</taxon>
        <taxon>Oweniidae</taxon>
        <taxon>Owenia</taxon>
    </lineage>
</organism>
<dbReference type="OrthoDB" id="6149413at2759"/>
<keyword evidence="2" id="KW-1185">Reference proteome</keyword>
<reference evidence="1" key="1">
    <citation type="submission" date="2022-03" db="EMBL/GenBank/DDBJ databases">
        <authorList>
            <person name="Martin C."/>
        </authorList>
    </citation>
    <scope>NUCLEOTIDE SEQUENCE</scope>
</reference>
<protein>
    <submittedName>
        <fullName evidence="1">Uncharacterized protein</fullName>
    </submittedName>
</protein>
<dbReference type="EMBL" id="CAIIXF020000011">
    <property type="protein sequence ID" value="CAH1798500.1"/>
    <property type="molecule type" value="Genomic_DNA"/>
</dbReference>
<dbReference type="Proteomes" id="UP000749559">
    <property type="component" value="Unassembled WGS sequence"/>
</dbReference>
<dbReference type="InterPro" id="IPR027417">
    <property type="entry name" value="P-loop_NTPase"/>
</dbReference>